<accession>A0A067REG5</accession>
<feature type="compositionally biased region" description="Polar residues" evidence="1">
    <location>
        <begin position="62"/>
        <end position="73"/>
    </location>
</feature>
<organism evidence="2 3">
    <name type="scientific">Zootermopsis nevadensis</name>
    <name type="common">Dampwood termite</name>
    <dbReference type="NCBI Taxonomy" id="136037"/>
    <lineage>
        <taxon>Eukaryota</taxon>
        <taxon>Metazoa</taxon>
        <taxon>Ecdysozoa</taxon>
        <taxon>Arthropoda</taxon>
        <taxon>Hexapoda</taxon>
        <taxon>Insecta</taxon>
        <taxon>Pterygota</taxon>
        <taxon>Neoptera</taxon>
        <taxon>Polyneoptera</taxon>
        <taxon>Dictyoptera</taxon>
        <taxon>Blattodea</taxon>
        <taxon>Blattoidea</taxon>
        <taxon>Termitoidae</taxon>
        <taxon>Termopsidae</taxon>
        <taxon>Zootermopsis</taxon>
    </lineage>
</organism>
<dbReference type="AlphaFoldDB" id="A0A067REG5"/>
<sequence>MLDLEVTLRDVPRIAMRMAEIITTKTAKQFRDKRCQPTYKAKREERLREAFPADQGLAYESSMASPCEGTSLNDPPASDDEAALGGETGLEQLADESRDCTPPAVEQLGEDDWISPAVYQQVTNELRDDCTMSAVQQPIEESRDCPLLAAQQHKEEADRILSAAYHQPSHGLRDCIPPAVQQKSNDDCTPLAAHLAKVDDCGPSAAHPQAIRATIL</sequence>
<evidence type="ECO:0000313" key="3">
    <source>
        <dbReference type="Proteomes" id="UP000027135"/>
    </source>
</evidence>
<evidence type="ECO:0000256" key="1">
    <source>
        <dbReference type="SAM" id="MobiDB-lite"/>
    </source>
</evidence>
<feature type="region of interest" description="Disordered" evidence="1">
    <location>
        <begin position="50"/>
        <end position="83"/>
    </location>
</feature>
<protein>
    <submittedName>
        <fullName evidence="2">Uncharacterized protein</fullName>
    </submittedName>
</protein>
<name>A0A067REG5_ZOONE</name>
<gene>
    <name evidence="2" type="ORF">L798_04138</name>
</gene>
<dbReference type="EMBL" id="KK852555">
    <property type="protein sequence ID" value="KDR21438.1"/>
    <property type="molecule type" value="Genomic_DNA"/>
</dbReference>
<proteinExistence type="predicted"/>
<keyword evidence="3" id="KW-1185">Reference proteome</keyword>
<evidence type="ECO:0000313" key="2">
    <source>
        <dbReference type="EMBL" id="KDR21438.1"/>
    </source>
</evidence>
<reference evidence="2 3" key="1">
    <citation type="journal article" date="2014" name="Nat. Commun.">
        <title>Molecular traces of alternative social organization in a termite genome.</title>
        <authorList>
            <person name="Terrapon N."/>
            <person name="Li C."/>
            <person name="Robertson H.M."/>
            <person name="Ji L."/>
            <person name="Meng X."/>
            <person name="Booth W."/>
            <person name="Chen Z."/>
            <person name="Childers C.P."/>
            <person name="Glastad K.M."/>
            <person name="Gokhale K."/>
            <person name="Gowin J."/>
            <person name="Gronenberg W."/>
            <person name="Hermansen R.A."/>
            <person name="Hu H."/>
            <person name="Hunt B.G."/>
            <person name="Huylmans A.K."/>
            <person name="Khalil S.M."/>
            <person name="Mitchell R.D."/>
            <person name="Munoz-Torres M.C."/>
            <person name="Mustard J.A."/>
            <person name="Pan H."/>
            <person name="Reese J.T."/>
            <person name="Scharf M.E."/>
            <person name="Sun F."/>
            <person name="Vogel H."/>
            <person name="Xiao J."/>
            <person name="Yang W."/>
            <person name="Yang Z."/>
            <person name="Yang Z."/>
            <person name="Zhou J."/>
            <person name="Zhu J."/>
            <person name="Brent C.S."/>
            <person name="Elsik C.G."/>
            <person name="Goodisman M.A."/>
            <person name="Liberles D.A."/>
            <person name="Roe R.M."/>
            <person name="Vargo E.L."/>
            <person name="Vilcinskas A."/>
            <person name="Wang J."/>
            <person name="Bornberg-Bauer E."/>
            <person name="Korb J."/>
            <person name="Zhang G."/>
            <person name="Liebig J."/>
        </authorList>
    </citation>
    <scope>NUCLEOTIDE SEQUENCE [LARGE SCALE GENOMIC DNA]</scope>
    <source>
        <tissue evidence="2">Whole organism</tissue>
    </source>
</reference>
<dbReference type="Proteomes" id="UP000027135">
    <property type="component" value="Unassembled WGS sequence"/>
</dbReference>
<dbReference type="InParanoid" id="A0A067REG5"/>